<dbReference type="EMBL" id="CP006254">
    <property type="protein sequence ID" value="AGT33598.1"/>
    <property type="molecule type" value="Genomic_DNA"/>
</dbReference>
<dbReference type="PATRIC" id="fig|1345697.3.peg.3346"/>
<reference evidence="2 3" key="1">
    <citation type="journal article" date="2014" name="Genome Announc.">
        <title>Complete Genome Sequence of the Thermophilic Polychlorinated Biphenyl Degrader Geobacillus sp. Strain JF8 (NBRC 109937).</title>
        <authorList>
            <person name="Shintani M."/>
            <person name="Ohtsubo Y."/>
            <person name="Fukuda K."/>
            <person name="Hosoyama A."/>
            <person name="Ohji S."/>
            <person name="Yamazoe A."/>
            <person name="Fujita N."/>
            <person name="Nagata Y."/>
            <person name="Tsuda M."/>
            <person name="Hatta T."/>
            <person name="Kimbara K."/>
        </authorList>
    </citation>
    <scope>NUCLEOTIDE SEQUENCE [LARGE SCALE GENOMIC DNA]</scope>
    <source>
        <strain evidence="2 3">JF8</strain>
    </source>
</reference>
<proteinExistence type="predicted"/>
<dbReference type="AlphaFoldDB" id="S5ZSV5"/>
<evidence type="ECO:0000256" key="1">
    <source>
        <dbReference type="SAM" id="MobiDB-lite"/>
    </source>
</evidence>
<dbReference type="Proteomes" id="UP000015500">
    <property type="component" value="Chromosome"/>
</dbReference>
<organism evidence="2 3">
    <name type="scientific">Geobacillus genomosp. 3</name>
    <dbReference type="NCBI Taxonomy" id="1921421"/>
    <lineage>
        <taxon>Bacteria</taxon>
        <taxon>Bacillati</taxon>
        <taxon>Bacillota</taxon>
        <taxon>Bacilli</taxon>
        <taxon>Bacillales</taxon>
        <taxon>Anoxybacillaceae</taxon>
        <taxon>Geobacillus</taxon>
    </lineage>
</organism>
<name>S5ZSV5_GEOG3</name>
<feature type="region of interest" description="Disordered" evidence="1">
    <location>
        <begin position="1"/>
        <end position="31"/>
    </location>
</feature>
<accession>S5ZSV5</accession>
<sequence>MVGKKHAQQNKNEGGEHRAQKQKNALPKPEETEVQWRIIWTIQYDFYYLKI</sequence>
<dbReference type="KEGG" id="gjf:M493_16940"/>
<evidence type="ECO:0000313" key="2">
    <source>
        <dbReference type="EMBL" id="AGT33598.1"/>
    </source>
</evidence>
<dbReference type="STRING" id="1921421.M493_16940"/>
<gene>
    <name evidence="2" type="ORF">M493_16940</name>
</gene>
<evidence type="ECO:0000313" key="3">
    <source>
        <dbReference type="Proteomes" id="UP000015500"/>
    </source>
</evidence>
<dbReference type="HOGENOM" id="CLU_3099244_0_0_9"/>
<protein>
    <submittedName>
        <fullName evidence="2">Uncharacterized protein</fullName>
    </submittedName>
</protein>
<keyword evidence="3" id="KW-1185">Reference proteome</keyword>